<gene>
    <name evidence="3" type="ORF">KDI_45510</name>
</gene>
<evidence type="ECO:0000256" key="1">
    <source>
        <dbReference type="SAM" id="MobiDB-lite"/>
    </source>
</evidence>
<feature type="compositionally biased region" description="Pro residues" evidence="1">
    <location>
        <begin position="201"/>
        <end position="216"/>
    </location>
</feature>
<evidence type="ECO:0000259" key="2">
    <source>
        <dbReference type="Pfam" id="PF13240"/>
    </source>
</evidence>
<dbReference type="RefSeq" id="WP_149403841.1">
    <property type="nucleotide sequence ID" value="NZ_BIXY01000090.1"/>
</dbReference>
<evidence type="ECO:0000313" key="4">
    <source>
        <dbReference type="Proteomes" id="UP000322530"/>
    </source>
</evidence>
<comment type="caution">
    <text evidence="3">The sequence shown here is derived from an EMBL/GenBank/DDBJ whole genome shotgun (WGS) entry which is preliminary data.</text>
</comment>
<sequence>MLKPITGQYECVHSAGVGLEYFTSRIDRLVLQADGRFVLTIQNRSRAINAAQSFIKGEQATTVAPETRLEGTYSQQDLVVSMLFANGGSEQAQLAPDGSTLQVGPNKFTKVSDSTFLPPTHRLQKDMDDIAKGLKIASTLGGMAVKAVKTVQGTIQAVQGSNTNTNTNTYTPPTNQGAPSVAPNTSRTPQQPLNQPYYQPATPPVAPAGPPPHNNPIPPQLVSTTAQPTTAPIFCDQCGARARPGKRFCNNCGARLP</sequence>
<proteinExistence type="predicted"/>
<evidence type="ECO:0000313" key="3">
    <source>
        <dbReference type="EMBL" id="GCF10987.1"/>
    </source>
</evidence>
<dbReference type="InterPro" id="IPR026870">
    <property type="entry name" value="Zinc_ribbon_dom"/>
</dbReference>
<organism evidence="3 4">
    <name type="scientific">Dictyobacter arantiisoli</name>
    <dbReference type="NCBI Taxonomy" id="2014874"/>
    <lineage>
        <taxon>Bacteria</taxon>
        <taxon>Bacillati</taxon>
        <taxon>Chloroflexota</taxon>
        <taxon>Ktedonobacteria</taxon>
        <taxon>Ktedonobacterales</taxon>
        <taxon>Dictyobacteraceae</taxon>
        <taxon>Dictyobacter</taxon>
    </lineage>
</organism>
<keyword evidence="4" id="KW-1185">Reference proteome</keyword>
<name>A0A5A5THX9_9CHLR</name>
<dbReference type="Proteomes" id="UP000322530">
    <property type="component" value="Unassembled WGS sequence"/>
</dbReference>
<feature type="domain" description="Zinc-ribbon" evidence="2">
    <location>
        <begin position="234"/>
        <end position="256"/>
    </location>
</feature>
<feature type="compositionally biased region" description="Low complexity" evidence="1">
    <location>
        <begin position="162"/>
        <end position="175"/>
    </location>
</feature>
<accession>A0A5A5THX9</accession>
<dbReference type="Pfam" id="PF13240">
    <property type="entry name" value="Zn_Ribbon_1"/>
    <property type="match status" value="1"/>
</dbReference>
<dbReference type="OrthoDB" id="157801at2"/>
<dbReference type="AlphaFoldDB" id="A0A5A5THX9"/>
<feature type="compositionally biased region" description="Polar residues" evidence="1">
    <location>
        <begin position="176"/>
        <end position="188"/>
    </location>
</feature>
<feature type="compositionally biased region" description="Low complexity" evidence="1">
    <location>
        <begin position="189"/>
        <end position="200"/>
    </location>
</feature>
<dbReference type="EMBL" id="BIXY01000090">
    <property type="protein sequence ID" value="GCF10987.1"/>
    <property type="molecule type" value="Genomic_DNA"/>
</dbReference>
<protein>
    <recommendedName>
        <fullName evidence="2">Zinc-ribbon domain-containing protein</fullName>
    </recommendedName>
</protein>
<reference evidence="3 4" key="1">
    <citation type="submission" date="2019-01" db="EMBL/GenBank/DDBJ databases">
        <title>Draft genome sequence of Dictyobacter sp. Uno17.</title>
        <authorList>
            <person name="Wang C.M."/>
            <person name="Zheng Y."/>
            <person name="Sakai Y."/>
            <person name="Abe K."/>
            <person name="Yokota A."/>
            <person name="Yabe S."/>
        </authorList>
    </citation>
    <scope>NUCLEOTIDE SEQUENCE [LARGE SCALE GENOMIC DNA]</scope>
    <source>
        <strain evidence="3 4">Uno17</strain>
    </source>
</reference>
<feature type="region of interest" description="Disordered" evidence="1">
    <location>
        <begin position="159"/>
        <end position="216"/>
    </location>
</feature>